<evidence type="ECO:0000313" key="3">
    <source>
        <dbReference type="EMBL" id="HIW00112.1"/>
    </source>
</evidence>
<dbReference type="Gene3D" id="2.40.100.20">
    <property type="match status" value="1"/>
</dbReference>
<feature type="signal peptide" evidence="1">
    <location>
        <begin position="1"/>
        <end position="29"/>
    </location>
</feature>
<evidence type="ECO:0000313" key="4">
    <source>
        <dbReference type="Proteomes" id="UP000886752"/>
    </source>
</evidence>
<dbReference type="InterPro" id="IPR029000">
    <property type="entry name" value="Cyclophilin-like_dom_sf"/>
</dbReference>
<evidence type="ECO:0000256" key="1">
    <source>
        <dbReference type="SAM" id="SignalP"/>
    </source>
</evidence>
<dbReference type="Proteomes" id="UP000886752">
    <property type="component" value="Unassembled WGS sequence"/>
</dbReference>
<accession>A0A9D1TPJ2</accession>
<reference evidence="3" key="1">
    <citation type="journal article" date="2021" name="PeerJ">
        <title>Extensive microbial diversity within the chicken gut microbiome revealed by metagenomics and culture.</title>
        <authorList>
            <person name="Gilroy R."/>
            <person name="Ravi A."/>
            <person name="Getino M."/>
            <person name="Pursley I."/>
            <person name="Horton D.L."/>
            <person name="Alikhan N.F."/>
            <person name="Baker D."/>
            <person name="Gharbi K."/>
            <person name="Hall N."/>
            <person name="Watson M."/>
            <person name="Adriaenssens E.M."/>
            <person name="Foster-Nyarko E."/>
            <person name="Jarju S."/>
            <person name="Secka A."/>
            <person name="Antonio M."/>
            <person name="Oren A."/>
            <person name="Chaudhuri R.R."/>
            <person name="La Ragione R."/>
            <person name="Hildebrand F."/>
            <person name="Pallen M.J."/>
        </authorList>
    </citation>
    <scope>NUCLEOTIDE SEQUENCE</scope>
    <source>
        <strain evidence="3">ChiHecec2B26-446</strain>
    </source>
</reference>
<proteinExistence type="predicted"/>
<feature type="chain" id="PRO_5038832993" description="Cyclophilin-like domain-containing protein" evidence="1">
    <location>
        <begin position="30"/>
        <end position="153"/>
    </location>
</feature>
<reference evidence="3" key="2">
    <citation type="submission" date="2021-04" db="EMBL/GenBank/DDBJ databases">
        <authorList>
            <person name="Gilroy R."/>
        </authorList>
    </citation>
    <scope>NUCLEOTIDE SEQUENCE</scope>
    <source>
        <strain evidence="3">ChiHecec2B26-446</strain>
    </source>
</reference>
<evidence type="ECO:0000259" key="2">
    <source>
        <dbReference type="Pfam" id="PF18050"/>
    </source>
</evidence>
<sequence length="153" mass="16885">MLLKLLRMSARLFLRAVFLVLLTSLPVQDAAAGPGDVQVRLLFAGQEARVVLKDTPAARGLCALLPLELTFEDYNATEKIAVLPKRLSIGESPTICDPEPGTLAYFIPWGNLAIFYRDFRLSRNLVPLGRVVSGLEALGSMQGDFLLRMERVQ</sequence>
<feature type="domain" description="Cyclophilin-like" evidence="2">
    <location>
        <begin position="43"/>
        <end position="150"/>
    </location>
</feature>
<gene>
    <name evidence="3" type="ORF">H9894_02860</name>
</gene>
<protein>
    <recommendedName>
        <fullName evidence="2">Cyclophilin-like domain-containing protein</fullName>
    </recommendedName>
</protein>
<name>A0A9D1TPJ2_9BACT</name>
<dbReference type="EMBL" id="DXHV01000033">
    <property type="protein sequence ID" value="HIW00112.1"/>
    <property type="molecule type" value="Genomic_DNA"/>
</dbReference>
<dbReference type="InterPro" id="IPR041183">
    <property type="entry name" value="Cyclophilin-like"/>
</dbReference>
<organism evidence="3 4">
    <name type="scientific">Candidatus Desulfovibrio intestinipullorum</name>
    <dbReference type="NCBI Taxonomy" id="2838536"/>
    <lineage>
        <taxon>Bacteria</taxon>
        <taxon>Pseudomonadati</taxon>
        <taxon>Thermodesulfobacteriota</taxon>
        <taxon>Desulfovibrionia</taxon>
        <taxon>Desulfovibrionales</taxon>
        <taxon>Desulfovibrionaceae</taxon>
        <taxon>Desulfovibrio</taxon>
    </lineage>
</organism>
<dbReference type="AlphaFoldDB" id="A0A9D1TPJ2"/>
<dbReference type="SUPFAM" id="SSF50891">
    <property type="entry name" value="Cyclophilin-like"/>
    <property type="match status" value="1"/>
</dbReference>
<keyword evidence="1" id="KW-0732">Signal</keyword>
<dbReference type="Pfam" id="PF18050">
    <property type="entry name" value="Cyclophil_like2"/>
    <property type="match status" value="1"/>
</dbReference>
<comment type="caution">
    <text evidence="3">The sequence shown here is derived from an EMBL/GenBank/DDBJ whole genome shotgun (WGS) entry which is preliminary data.</text>
</comment>